<comment type="caution">
    <text evidence="2">The sequence shown here is derived from an EMBL/GenBank/DDBJ whole genome shotgun (WGS) entry which is preliminary data.</text>
</comment>
<protein>
    <recommendedName>
        <fullName evidence="1">DUF6919 domain-containing protein</fullName>
    </recommendedName>
</protein>
<dbReference type="Proteomes" id="UP001262032">
    <property type="component" value="Unassembled WGS sequence"/>
</dbReference>
<sequence length="203" mass="21790">MMDPQELPTHDQFGRRLEDRGVWRQATSLAAAGELTARWLEGESQYQPGTFAPGFDDETRPIASSLAELNRNGLFTKESQPGLRPGPAAQRQYVTGFCSAAAASALIGLSARTELVTVAHAPGESSNAAIPVTLAGTEVTTVLGSSENPVDEEQIRDWADETNDSLALLLADSWYVEVFDPVWGRNDLLLPEVLAALLAVEPG</sequence>
<name>A0AAW8NH78_PSEOX</name>
<evidence type="ECO:0000313" key="2">
    <source>
        <dbReference type="EMBL" id="MDR7165243.1"/>
    </source>
</evidence>
<evidence type="ECO:0000259" key="1">
    <source>
        <dbReference type="Pfam" id="PF21897"/>
    </source>
</evidence>
<feature type="domain" description="DUF6919" evidence="1">
    <location>
        <begin position="18"/>
        <end position="199"/>
    </location>
</feature>
<evidence type="ECO:0000313" key="3">
    <source>
        <dbReference type="Proteomes" id="UP001262032"/>
    </source>
</evidence>
<dbReference type="InterPro" id="IPR054212">
    <property type="entry name" value="DUF6919"/>
</dbReference>
<dbReference type="AlphaFoldDB" id="A0AAW8NH78"/>
<dbReference type="EMBL" id="JAVDWN010000013">
    <property type="protein sequence ID" value="MDR7165243.1"/>
    <property type="molecule type" value="Genomic_DNA"/>
</dbReference>
<gene>
    <name evidence="2" type="ORF">J2X12_003289</name>
</gene>
<proteinExistence type="predicted"/>
<accession>A0AAW8NH78</accession>
<organism evidence="2 3">
    <name type="scientific">Pseudarthrobacter oxydans</name>
    <name type="common">Arthrobacter oxydans</name>
    <dbReference type="NCBI Taxonomy" id="1671"/>
    <lineage>
        <taxon>Bacteria</taxon>
        <taxon>Bacillati</taxon>
        <taxon>Actinomycetota</taxon>
        <taxon>Actinomycetes</taxon>
        <taxon>Micrococcales</taxon>
        <taxon>Micrococcaceae</taxon>
        <taxon>Pseudarthrobacter</taxon>
    </lineage>
</organism>
<reference evidence="2" key="1">
    <citation type="submission" date="2023-07" db="EMBL/GenBank/DDBJ databases">
        <title>Sorghum-associated microbial communities from plants grown in Nebraska, USA.</title>
        <authorList>
            <person name="Schachtman D."/>
        </authorList>
    </citation>
    <scope>NUCLEOTIDE SEQUENCE</scope>
    <source>
        <strain evidence="2">BE261</strain>
    </source>
</reference>
<dbReference type="Pfam" id="PF21897">
    <property type="entry name" value="DUF6919"/>
    <property type="match status" value="1"/>
</dbReference>